<evidence type="ECO:0000313" key="3">
    <source>
        <dbReference type="EMBL" id="QHU14959.1"/>
    </source>
</evidence>
<organism evidence="3">
    <name type="scientific">viral metagenome</name>
    <dbReference type="NCBI Taxonomy" id="1070528"/>
    <lineage>
        <taxon>unclassified sequences</taxon>
        <taxon>metagenomes</taxon>
        <taxon>organismal metagenomes</taxon>
    </lineage>
</organism>
<keyword evidence="1" id="KW-0175">Coiled coil</keyword>
<reference evidence="3" key="1">
    <citation type="journal article" date="2020" name="Nature">
        <title>Giant virus diversity and host interactions through global metagenomics.</title>
        <authorList>
            <person name="Schulz F."/>
            <person name="Roux S."/>
            <person name="Paez-Espino D."/>
            <person name="Jungbluth S."/>
            <person name="Walsh D.A."/>
            <person name="Denef V.J."/>
            <person name="McMahon K.D."/>
            <person name="Konstantinidis K.T."/>
            <person name="Eloe-Fadrosh E.A."/>
            <person name="Kyrpides N.C."/>
            <person name="Woyke T."/>
        </authorList>
    </citation>
    <scope>NUCLEOTIDE SEQUENCE</scope>
    <source>
        <strain evidence="3">GVMAG-S-1102244-55</strain>
    </source>
</reference>
<accession>A0A6C0KBA6</accession>
<protein>
    <submittedName>
        <fullName evidence="3">Uncharacterized protein</fullName>
    </submittedName>
</protein>
<feature type="transmembrane region" description="Helical" evidence="2">
    <location>
        <begin position="162"/>
        <end position="179"/>
    </location>
</feature>
<sequence>MEFQSSNIQQNPDSSDLTQAAKNQFQEQQPDMLNTKHQNTIKDIQQLQEVEKYMFNNLQSLNKSSNGDLQKSEVIKTRLNELSTMRMGLFNQLKNMYQDGQSETANSRSNLADQITMVKVIENELTNAKSELKALEDERKNKKRLVELTDYEYDRYKSHKNILKIIAYGALAILFIVMLMKQPWFPATVGVGLICVVIVATIATVGNRLLDNFHKTNYNYDEYKWGRKGCPNGKCGNGGKETEAWSWGKMFSNACDDISSKYEEGKNALLGLKEKADGAGKIKAALQMEQGSGDSSENFSSIVHPSQPEGFENFHSLF</sequence>
<feature type="coiled-coil region" evidence="1">
    <location>
        <begin position="118"/>
        <end position="145"/>
    </location>
</feature>
<name>A0A6C0KBA6_9ZZZZ</name>
<keyword evidence="2" id="KW-0812">Transmembrane</keyword>
<evidence type="ECO:0000256" key="1">
    <source>
        <dbReference type="SAM" id="Coils"/>
    </source>
</evidence>
<dbReference type="AlphaFoldDB" id="A0A6C0KBA6"/>
<keyword evidence="2" id="KW-0472">Membrane</keyword>
<keyword evidence="2" id="KW-1133">Transmembrane helix</keyword>
<evidence type="ECO:0000256" key="2">
    <source>
        <dbReference type="SAM" id="Phobius"/>
    </source>
</evidence>
<proteinExistence type="predicted"/>
<dbReference type="EMBL" id="MN740847">
    <property type="protein sequence ID" value="QHU14959.1"/>
    <property type="molecule type" value="Genomic_DNA"/>
</dbReference>
<feature type="transmembrane region" description="Helical" evidence="2">
    <location>
        <begin position="185"/>
        <end position="205"/>
    </location>
</feature>